<accession>A0A6A6TV43</accession>
<name>A0A6A6TV43_9PLEO</name>
<feature type="compositionally biased region" description="Basic and acidic residues" evidence="1">
    <location>
        <begin position="64"/>
        <end position="80"/>
    </location>
</feature>
<protein>
    <submittedName>
        <fullName evidence="2">Uncharacterized protein</fullName>
    </submittedName>
</protein>
<dbReference type="Proteomes" id="UP000799324">
    <property type="component" value="Unassembled WGS sequence"/>
</dbReference>
<organism evidence="2 3">
    <name type="scientific">Lophiostoma macrostomum CBS 122681</name>
    <dbReference type="NCBI Taxonomy" id="1314788"/>
    <lineage>
        <taxon>Eukaryota</taxon>
        <taxon>Fungi</taxon>
        <taxon>Dikarya</taxon>
        <taxon>Ascomycota</taxon>
        <taxon>Pezizomycotina</taxon>
        <taxon>Dothideomycetes</taxon>
        <taxon>Pleosporomycetidae</taxon>
        <taxon>Pleosporales</taxon>
        <taxon>Lophiostomataceae</taxon>
        <taxon>Lophiostoma</taxon>
    </lineage>
</organism>
<feature type="region of interest" description="Disordered" evidence="1">
    <location>
        <begin position="64"/>
        <end position="124"/>
    </location>
</feature>
<evidence type="ECO:0000313" key="3">
    <source>
        <dbReference type="Proteomes" id="UP000799324"/>
    </source>
</evidence>
<keyword evidence="3" id="KW-1185">Reference proteome</keyword>
<dbReference type="EMBL" id="MU004289">
    <property type="protein sequence ID" value="KAF2662494.1"/>
    <property type="molecule type" value="Genomic_DNA"/>
</dbReference>
<gene>
    <name evidence="2" type="ORF">K491DRAFT_180227</name>
</gene>
<reference evidence="2" key="1">
    <citation type="journal article" date="2020" name="Stud. Mycol.">
        <title>101 Dothideomycetes genomes: a test case for predicting lifestyles and emergence of pathogens.</title>
        <authorList>
            <person name="Haridas S."/>
            <person name="Albert R."/>
            <person name="Binder M."/>
            <person name="Bloem J."/>
            <person name="Labutti K."/>
            <person name="Salamov A."/>
            <person name="Andreopoulos B."/>
            <person name="Baker S."/>
            <person name="Barry K."/>
            <person name="Bills G."/>
            <person name="Bluhm B."/>
            <person name="Cannon C."/>
            <person name="Castanera R."/>
            <person name="Culley D."/>
            <person name="Daum C."/>
            <person name="Ezra D."/>
            <person name="Gonzalez J."/>
            <person name="Henrissat B."/>
            <person name="Kuo A."/>
            <person name="Liang C."/>
            <person name="Lipzen A."/>
            <person name="Lutzoni F."/>
            <person name="Magnuson J."/>
            <person name="Mondo S."/>
            <person name="Nolan M."/>
            <person name="Ohm R."/>
            <person name="Pangilinan J."/>
            <person name="Park H.-J."/>
            <person name="Ramirez L."/>
            <person name="Alfaro M."/>
            <person name="Sun H."/>
            <person name="Tritt A."/>
            <person name="Yoshinaga Y."/>
            <person name="Zwiers L.-H."/>
            <person name="Turgeon B."/>
            <person name="Goodwin S."/>
            <person name="Spatafora J."/>
            <person name="Crous P."/>
            <person name="Grigoriev I."/>
        </authorList>
    </citation>
    <scope>NUCLEOTIDE SEQUENCE</scope>
    <source>
        <strain evidence="2">CBS 122681</strain>
    </source>
</reference>
<sequence>MSLTELITLVSTSWPPGSGKCYGRIGVPRHTMLVREGVFGLRPMPKNEDCVFYISERTLIVGARDESESAERMRGADHTGRIQGFIPQSARRKPLRVRSGDAASRRRQGVERTDSEATNVSPPARSLTSVLFSGQFLAVLSKL</sequence>
<evidence type="ECO:0000256" key="1">
    <source>
        <dbReference type="SAM" id="MobiDB-lite"/>
    </source>
</evidence>
<dbReference type="AlphaFoldDB" id="A0A6A6TV43"/>
<evidence type="ECO:0000313" key="2">
    <source>
        <dbReference type="EMBL" id="KAF2662494.1"/>
    </source>
</evidence>
<proteinExistence type="predicted"/>